<name>A0A0K1W3D0_9MOLU</name>
<dbReference type="Proteomes" id="UP000067476">
    <property type="component" value="Chromosome"/>
</dbReference>
<accession>A0A0K1W3D0</accession>
<evidence type="ECO:0008006" key="3">
    <source>
        <dbReference type="Google" id="ProtNLM"/>
    </source>
</evidence>
<proteinExistence type="predicted"/>
<dbReference type="STRING" id="216942.SLITO_v1c10770"/>
<dbReference type="PATRIC" id="fig|216942.3.peg.1100"/>
<organism evidence="1 2">
    <name type="scientific">Spiroplasma litorale</name>
    <dbReference type="NCBI Taxonomy" id="216942"/>
    <lineage>
        <taxon>Bacteria</taxon>
        <taxon>Bacillati</taxon>
        <taxon>Mycoplasmatota</taxon>
        <taxon>Mollicutes</taxon>
        <taxon>Entomoplasmatales</taxon>
        <taxon>Spiroplasmataceae</taxon>
        <taxon>Spiroplasma</taxon>
    </lineage>
</organism>
<dbReference type="KEGG" id="sll:SLITO_v1c10770"/>
<protein>
    <recommendedName>
        <fullName evidence="3">Lipoprotein</fullName>
    </recommendedName>
</protein>
<dbReference type="RefSeq" id="WP_075058766.1">
    <property type="nucleotide sequence ID" value="NZ_CP012357.1"/>
</dbReference>
<evidence type="ECO:0000313" key="2">
    <source>
        <dbReference type="Proteomes" id="UP000067476"/>
    </source>
</evidence>
<dbReference type="AlphaFoldDB" id="A0A0K1W3D0"/>
<dbReference type="OrthoDB" id="9881459at2"/>
<dbReference type="PROSITE" id="PS51257">
    <property type="entry name" value="PROKAR_LIPOPROTEIN"/>
    <property type="match status" value="1"/>
</dbReference>
<reference evidence="1 2" key="1">
    <citation type="journal article" date="2015" name="Genome Announc.">
        <title>Complete Genome Sequence of Spiroplasma litorale TN-1T (DSM 21781), a Bacterium Isolated from a Green-Eyed Horsefly (Tabanus nigrovittatus).</title>
        <authorList>
            <person name="Lo W.S."/>
            <person name="Lai Y.C."/>
            <person name="Lien Y.W."/>
            <person name="Wang T.H."/>
            <person name="Kuo C.H."/>
        </authorList>
    </citation>
    <scope>NUCLEOTIDE SEQUENCE [LARGE SCALE GENOMIC DNA]</scope>
    <source>
        <strain evidence="1 2">TN-1</strain>
    </source>
</reference>
<keyword evidence="2" id="KW-1185">Reference proteome</keyword>
<gene>
    <name evidence="1" type="ORF">SLITO_v1c10770</name>
</gene>
<evidence type="ECO:0000313" key="1">
    <source>
        <dbReference type="EMBL" id="AKX34688.1"/>
    </source>
</evidence>
<sequence length="124" mass="14030">MKRILKFFSLIPTIASPIVVTSCDLTTNFRQTKVYLEMVEFSEIYNNSSKASVEENIFSDISQFFRNLNIEVPDLDTDYSIGYSEGAFTSDNTIVTGAIITIKSSPTSDRLLGQNKITVLKERW</sequence>
<dbReference type="EMBL" id="CP012357">
    <property type="protein sequence ID" value="AKX34688.1"/>
    <property type="molecule type" value="Genomic_DNA"/>
</dbReference>